<dbReference type="AlphaFoldDB" id="A0AAV0DCV3"/>
<feature type="region of interest" description="Disordered" evidence="1">
    <location>
        <begin position="28"/>
        <end position="59"/>
    </location>
</feature>
<evidence type="ECO:0000313" key="3">
    <source>
        <dbReference type="Proteomes" id="UP001152523"/>
    </source>
</evidence>
<comment type="caution">
    <text evidence="2">The sequence shown here is derived from an EMBL/GenBank/DDBJ whole genome shotgun (WGS) entry which is preliminary data.</text>
</comment>
<dbReference type="Proteomes" id="UP001152523">
    <property type="component" value="Unassembled WGS sequence"/>
</dbReference>
<gene>
    <name evidence="2" type="ORF">CEPIT_LOCUS13277</name>
</gene>
<evidence type="ECO:0000313" key="2">
    <source>
        <dbReference type="EMBL" id="CAH9095441.1"/>
    </source>
</evidence>
<evidence type="ECO:0000256" key="1">
    <source>
        <dbReference type="SAM" id="MobiDB-lite"/>
    </source>
</evidence>
<protein>
    <submittedName>
        <fullName evidence="2">Uncharacterized protein</fullName>
    </submittedName>
</protein>
<name>A0AAV0DCV3_9ASTE</name>
<accession>A0AAV0DCV3</accession>
<organism evidence="2 3">
    <name type="scientific">Cuscuta epithymum</name>
    <dbReference type="NCBI Taxonomy" id="186058"/>
    <lineage>
        <taxon>Eukaryota</taxon>
        <taxon>Viridiplantae</taxon>
        <taxon>Streptophyta</taxon>
        <taxon>Embryophyta</taxon>
        <taxon>Tracheophyta</taxon>
        <taxon>Spermatophyta</taxon>
        <taxon>Magnoliopsida</taxon>
        <taxon>eudicotyledons</taxon>
        <taxon>Gunneridae</taxon>
        <taxon>Pentapetalae</taxon>
        <taxon>asterids</taxon>
        <taxon>lamiids</taxon>
        <taxon>Solanales</taxon>
        <taxon>Convolvulaceae</taxon>
        <taxon>Cuscuteae</taxon>
        <taxon>Cuscuta</taxon>
        <taxon>Cuscuta subgen. Cuscuta</taxon>
    </lineage>
</organism>
<dbReference type="EMBL" id="CAMAPF010000084">
    <property type="protein sequence ID" value="CAH9095441.1"/>
    <property type="molecule type" value="Genomic_DNA"/>
</dbReference>
<reference evidence="2" key="1">
    <citation type="submission" date="2022-07" db="EMBL/GenBank/DDBJ databases">
        <authorList>
            <person name="Macas J."/>
            <person name="Novak P."/>
            <person name="Neumann P."/>
        </authorList>
    </citation>
    <scope>NUCLEOTIDE SEQUENCE</scope>
</reference>
<keyword evidence="3" id="KW-1185">Reference proteome</keyword>
<sequence length="123" mass="13954">MTPSGKGHGRSLWLKAGTDLNSRSYVIGGKSGGSTENVMNKRHHEEETIVPPTRPPPELPPEYQKQIGGSGTWLEVVLWKKEQEFYFIVFLPFNVFDHNVCFCFWYVSCCKTVDLDVVMKGLC</sequence>
<proteinExistence type="predicted"/>